<evidence type="ECO:0000313" key="4">
    <source>
        <dbReference type="Proteomes" id="UP000018208"/>
    </source>
</evidence>
<dbReference type="OrthoDB" id="19903at2759"/>
<reference evidence="2 3" key="1">
    <citation type="journal article" date="2014" name="PLoS Genet.">
        <title>The Genome of Spironucleus salmonicida Highlights a Fish Pathogen Adapted to Fluctuating Environments.</title>
        <authorList>
            <person name="Xu F."/>
            <person name="Jerlstrom-Hultqvist J."/>
            <person name="Einarsson E."/>
            <person name="Astvaldsson A."/>
            <person name="Svard S.G."/>
            <person name="Andersson J.O."/>
        </authorList>
    </citation>
    <scope>NUCLEOTIDE SEQUENCE</scope>
    <source>
        <strain evidence="3">ATCC 50377</strain>
    </source>
</reference>
<keyword evidence="4" id="KW-1185">Reference proteome</keyword>
<feature type="transmembrane region" description="Helical" evidence="1">
    <location>
        <begin position="263"/>
        <end position="284"/>
    </location>
</feature>
<sequence length="297" mass="32666">MNICKTDKNCIEPAGAQSFCIDQSCTCPQGYNRENYQNGRICRKYFCKKNADCNDSGTCVECNESLNNKTCLDQFGSTFANGCICKNGFYGALCGKCDGYVFEDNSKHCLTCPASCINGPCGIDQSGQIYCLEQCNGDENKDCFCPKYTFKQEQYEGGFSCIKGGCDGLHGKCNGQGKCTDEKYQNCDCRGNNFISYEKMCVRCYNDSQDPDNYCECRPGWRAGVNGNCLKAECGNIGDCNNGYVCQVVGDEYKCVNDEHLKYGILLGAGAGVLVTAGLLIYFIRNSTFGYKRVTGE</sequence>
<evidence type="ECO:0000313" key="3">
    <source>
        <dbReference type="EMBL" id="KAH0573158.1"/>
    </source>
</evidence>
<organism evidence="2">
    <name type="scientific">Spironucleus salmonicida</name>
    <dbReference type="NCBI Taxonomy" id="348837"/>
    <lineage>
        <taxon>Eukaryota</taxon>
        <taxon>Metamonada</taxon>
        <taxon>Diplomonadida</taxon>
        <taxon>Hexamitidae</taxon>
        <taxon>Hexamitinae</taxon>
        <taxon>Spironucleus</taxon>
    </lineage>
</organism>
<name>V6LBN7_9EUKA</name>
<dbReference type="Proteomes" id="UP000018208">
    <property type="component" value="Unassembled WGS sequence"/>
</dbReference>
<keyword evidence="1" id="KW-0472">Membrane</keyword>
<protein>
    <submittedName>
        <fullName evidence="2">Cysteine-rich membrane protein 2</fullName>
    </submittedName>
</protein>
<reference evidence="3" key="2">
    <citation type="submission" date="2020-12" db="EMBL/GenBank/DDBJ databases">
        <title>New Spironucleus salmonicida genome in near-complete chromosomes.</title>
        <authorList>
            <person name="Xu F."/>
            <person name="Kurt Z."/>
            <person name="Jimenez-Gonzalez A."/>
            <person name="Astvaldsson A."/>
            <person name="Andersson J.O."/>
            <person name="Svard S.G."/>
        </authorList>
    </citation>
    <scope>NUCLEOTIDE SEQUENCE</scope>
    <source>
        <strain evidence="3">ATCC 50377</strain>
    </source>
</reference>
<proteinExistence type="predicted"/>
<gene>
    <name evidence="2" type="ORF">SS50377_18676</name>
    <name evidence="3" type="ORF">SS50377_25277</name>
</gene>
<dbReference type="AlphaFoldDB" id="V6LBN7"/>
<accession>V6LBN7</accession>
<dbReference type="EMBL" id="KI546167">
    <property type="protein sequence ID" value="EST41842.1"/>
    <property type="molecule type" value="Genomic_DNA"/>
</dbReference>
<evidence type="ECO:0000256" key="1">
    <source>
        <dbReference type="SAM" id="Phobius"/>
    </source>
</evidence>
<evidence type="ECO:0000313" key="2">
    <source>
        <dbReference type="EMBL" id="EST41842.1"/>
    </source>
</evidence>
<dbReference type="EMBL" id="AUWU02000005">
    <property type="protein sequence ID" value="KAH0573158.1"/>
    <property type="molecule type" value="Genomic_DNA"/>
</dbReference>
<keyword evidence="1" id="KW-0812">Transmembrane</keyword>
<keyword evidence="1" id="KW-1133">Transmembrane helix</keyword>
<dbReference type="VEuPathDB" id="GiardiaDB:SS50377_25277"/>